<sequence>MSDVVTTDRVRAAHERFITTGRLAGRAVRAIVADSWRRSARSGVDPEIPAVAVDMEGSALVDYRSSLKIAAALPAVRDLLVGREQPWVATITDTSGRLLWVEGDRDVARRLSPVGFVEGAVWSEESAGTNAPGIALVTGRAAQVVQTEHYTRTVQPWSCAAAPVRAPSGEVVGVLDVTGGDVVGSPVLMSLVRATAAAVEAQIARDEQTGPRRRPTSASRLRLLGGPPALVVDGRETRLSLRHAEILLLLSQRPAGLRADELAVLLSHQLLSDVTVRAEVSRLRRLVGPLLSDAAPYRLGAPLRTDLDVVRARLSSGDLGGALTAYPGPLLVRSEAPGVERLRDELAADVRASLLASAAPAVLSRWVARDDGADDWQAWERLVTLAPRGTPTRAQALGRLELLRSRLIR</sequence>
<dbReference type="Gene3D" id="3.30.450.40">
    <property type="match status" value="1"/>
</dbReference>
<feature type="domain" description="GAF" evidence="1">
    <location>
        <begin position="109"/>
        <end position="201"/>
    </location>
</feature>
<dbReference type="Proteomes" id="UP001529338">
    <property type="component" value="Unassembled WGS sequence"/>
</dbReference>
<accession>A0ABT7SFC6</accession>
<protein>
    <submittedName>
        <fullName evidence="2">Transcriptional regulator</fullName>
    </submittedName>
</protein>
<dbReference type="InterPro" id="IPR003018">
    <property type="entry name" value="GAF"/>
</dbReference>
<dbReference type="RefSeq" id="WP_289454708.1">
    <property type="nucleotide sequence ID" value="NZ_JAUCGQ010000001.1"/>
</dbReference>
<reference evidence="2 3" key="1">
    <citation type="submission" date="2023-06" db="EMBL/GenBank/DDBJ databases">
        <title>Cellulomonas sp. MW4 Whole genome sequence.</title>
        <authorList>
            <person name="Park S."/>
        </authorList>
    </citation>
    <scope>NUCLEOTIDE SEQUENCE [LARGE SCALE GENOMIC DNA]</scope>
    <source>
        <strain evidence="2 3">MW4</strain>
    </source>
</reference>
<name>A0ABT7SFC6_9CELL</name>
<evidence type="ECO:0000313" key="3">
    <source>
        <dbReference type="Proteomes" id="UP001529338"/>
    </source>
</evidence>
<organism evidence="2 3">
    <name type="scientific">Cellulomonas alba</name>
    <dbReference type="NCBI Taxonomy" id="3053467"/>
    <lineage>
        <taxon>Bacteria</taxon>
        <taxon>Bacillati</taxon>
        <taxon>Actinomycetota</taxon>
        <taxon>Actinomycetes</taxon>
        <taxon>Micrococcales</taxon>
        <taxon>Cellulomonadaceae</taxon>
        <taxon>Cellulomonas</taxon>
    </lineage>
</organism>
<gene>
    <name evidence="2" type="ORF">QRT04_08085</name>
</gene>
<proteinExistence type="predicted"/>
<keyword evidence="3" id="KW-1185">Reference proteome</keyword>
<dbReference type="Pfam" id="PF01590">
    <property type="entry name" value="GAF"/>
    <property type="match status" value="1"/>
</dbReference>
<comment type="caution">
    <text evidence="2">The sequence shown here is derived from an EMBL/GenBank/DDBJ whole genome shotgun (WGS) entry which is preliminary data.</text>
</comment>
<evidence type="ECO:0000313" key="2">
    <source>
        <dbReference type="EMBL" id="MDM7854887.1"/>
    </source>
</evidence>
<dbReference type="InterPro" id="IPR029016">
    <property type="entry name" value="GAF-like_dom_sf"/>
</dbReference>
<dbReference type="EMBL" id="JAUCGQ010000001">
    <property type="protein sequence ID" value="MDM7854887.1"/>
    <property type="molecule type" value="Genomic_DNA"/>
</dbReference>
<evidence type="ECO:0000259" key="1">
    <source>
        <dbReference type="Pfam" id="PF01590"/>
    </source>
</evidence>